<keyword evidence="3" id="KW-1185">Reference proteome</keyword>
<feature type="compositionally biased region" description="Polar residues" evidence="1">
    <location>
        <begin position="498"/>
        <end position="508"/>
    </location>
</feature>
<feature type="compositionally biased region" description="Low complexity" evidence="1">
    <location>
        <begin position="140"/>
        <end position="152"/>
    </location>
</feature>
<feature type="compositionally biased region" description="Pro residues" evidence="1">
    <location>
        <begin position="198"/>
        <end position="210"/>
    </location>
</feature>
<accession>A0A1Q9BZN2</accession>
<comment type="caution">
    <text evidence="2">The sequence shown here is derived from an EMBL/GenBank/DDBJ whole genome shotgun (WGS) entry which is preliminary data.</text>
</comment>
<evidence type="ECO:0000313" key="2">
    <source>
        <dbReference type="EMBL" id="OLP76137.1"/>
    </source>
</evidence>
<evidence type="ECO:0000256" key="1">
    <source>
        <dbReference type="SAM" id="MobiDB-lite"/>
    </source>
</evidence>
<feature type="region of interest" description="Disordered" evidence="1">
    <location>
        <begin position="335"/>
        <end position="361"/>
    </location>
</feature>
<feature type="region of interest" description="Disordered" evidence="1">
    <location>
        <begin position="124"/>
        <end position="219"/>
    </location>
</feature>
<feature type="compositionally biased region" description="Low complexity" evidence="1">
    <location>
        <begin position="550"/>
        <end position="574"/>
    </location>
</feature>
<sequence>MVPSWDQSILGSIRGLTDDQKRRVEEKLRKHFKRRLRQILRLQLPQHRCRRAVQFPNVWLPQKQCRRAVQFPNAWLRSLQLPQNPCRRAVQFPKQDHRSLQLPQNRAVQFPNRSWLRSLQPAEAVPKSSAVPVTPPPKSSAPTAVPNSSAVPVAPPPKSSAPTEAVPESSAVLAPPPKSSAPLEAVPKSSAVPGQPVEAPPPMSTAPTAPPKSSTVPVAPPPISRPPGMPSAAVLASPVILQQSMELLKWMMRILYSGKDEDWFENKDLAGPMCQEHILYEAWERGVAGPDGTFVLGEDCLADDLESFCTFVSENVPALPSWETLTGEMLADTQLEKEDEQPASPPNKKQRPDEASTVTRASTELSLTAKSGSNLDFSMLHQELSPAGCSANAVASGSEMETAVQASKGPVHRQASVTLSADAVRKQVAEQDGQRPPPILRKAAAVFGEQKDDKLGLAAETPPVDAEALPQLPPEKMAKYDSWWKQWGRSSSRDSDATIASSATESDGTDVMQTVQQMAPGPLKSALLEVLMQKEPVPAEVQPRPEQVQAPSVPVQSPGVPVQAPAAPKVQVSPGLEPVPNRSGGDDRLEAFQKWVLSGGNGKAHSDGGRYKPRASIVEHFKGDTDEALVFAQKRRQEERGTSTCRNTGVETFLLFDEESISWTTIKLDQITVEVGADLEIATRLAKMMENHPHLFKKQPAVLDGKPRDGQDPAANDGTDNPSDAKGKGKNKAKGKSKAKAKAKVDKQIHTELPTMDLAGLAVFKESWTKAVSDAQGHATTMVCELENFESQEKLCELINQAKEGLSMARKDMLAVDVSSENCRSVMDRILMAAKPYVQAYLKHTRIGAAKRENEKKNKKAKDARAAGEVPLQCKISYVVIPIVEIRQVRRLAATTRAAEMKGRGKGRGRGRAARGMNFLKRKGVAEKVVVYKKWPMMLPSNFARAFAEAGADEWMQHHVNTDFNASARKSAIPVLIHGDEGQGKKERNLLILNWHVMGVQSNSVLFRKFPIVIRSANLAYSSSGKCLTMEALQTAVVQSLAAVAHPSTAGIRGDATLQYCAGKGDWKFKKEWLCEKKDYSHLAFCRRCKCGQGPDEHWLDSLHLSFNKPEEVSANLHANVPDDLFRRLQSWHMDMEACDLLHVLWLGAAKDSIGSVLLEIVTFDPRFQASVSYDTALTQVATLVQDFCSQYGLDRSIVEELSLQKLHVDSIQYDYPLGLSKGFANKVLCSWAAHFLADTTVPELRRPAVMMWALMSFNYELERNDMFFDEVESASENALVPL</sequence>
<dbReference type="EMBL" id="LSRX01002127">
    <property type="protein sequence ID" value="OLP76137.1"/>
    <property type="molecule type" value="Genomic_DNA"/>
</dbReference>
<name>A0A1Q9BZN2_SYMMI</name>
<protein>
    <submittedName>
        <fullName evidence="2">Uncharacterized protein</fullName>
    </submittedName>
</protein>
<gene>
    <name evidence="2" type="ORF">AK812_SmicGene43966</name>
</gene>
<feature type="region of interest" description="Disordered" evidence="1">
    <location>
        <begin position="550"/>
        <end position="584"/>
    </location>
</feature>
<reference evidence="2 3" key="1">
    <citation type="submission" date="2016-02" db="EMBL/GenBank/DDBJ databases">
        <title>Genome analysis of coral dinoflagellate symbionts highlights evolutionary adaptations to a symbiotic lifestyle.</title>
        <authorList>
            <person name="Aranda M."/>
            <person name="Li Y."/>
            <person name="Liew Y.J."/>
            <person name="Baumgarten S."/>
            <person name="Simakov O."/>
            <person name="Wilson M."/>
            <person name="Piel J."/>
            <person name="Ashoor H."/>
            <person name="Bougouffa S."/>
            <person name="Bajic V.B."/>
            <person name="Ryu T."/>
            <person name="Ravasi T."/>
            <person name="Bayer T."/>
            <person name="Micklem G."/>
            <person name="Kim H."/>
            <person name="Bhak J."/>
            <person name="Lajeunesse T.C."/>
            <person name="Voolstra C.R."/>
        </authorList>
    </citation>
    <scope>NUCLEOTIDE SEQUENCE [LARGE SCALE GENOMIC DNA]</scope>
    <source>
        <strain evidence="2 3">CCMP2467</strain>
    </source>
</reference>
<feature type="compositionally biased region" description="Basic residues" evidence="1">
    <location>
        <begin position="728"/>
        <end position="742"/>
    </location>
</feature>
<feature type="region of interest" description="Disordered" evidence="1">
    <location>
        <begin position="489"/>
        <end position="508"/>
    </location>
</feature>
<dbReference type="Proteomes" id="UP000186817">
    <property type="component" value="Unassembled WGS sequence"/>
</dbReference>
<organism evidence="2 3">
    <name type="scientific">Symbiodinium microadriaticum</name>
    <name type="common">Dinoflagellate</name>
    <name type="synonym">Zooxanthella microadriatica</name>
    <dbReference type="NCBI Taxonomy" id="2951"/>
    <lineage>
        <taxon>Eukaryota</taxon>
        <taxon>Sar</taxon>
        <taxon>Alveolata</taxon>
        <taxon>Dinophyceae</taxon>
        <taxon>Suessiales</taxon>
        <taxon>Symbiodiniaceae</taxon>
        <taxon>Symbiodinium</taxon>
    </lineage>
</organism>
<dbReference type="OrthoDB" id="445001at2759"/>
<evidence type="ECO:0000313" key="3">
    <source>
        <dbReference type="Proteomes" id="UP000186817"/>
    </source>
</evidence>
<feature type="region of interest" description="Disordered" evidence="1">
    <location>
        <begin position="697"/>
        <end position="746"/>
    </location>
</feature>
<proteinExistence type="predicted"/>